<organism evidence="2 3">
    <name type="scientific">Artemisia annua</name>
    <name type="common">Sweet wormwood</name>
    <dbReference type="NCBI Taxonomy" id="35608"/>
    <lineage>
        <taxon>Eukaryota</taxon>
        <taxon>Viridiplantae</taxon>
        <taxon>Streptophyta</taxon>
        <taxon>Embryophyta</taxon>
        <taxon>Tracheophyta</taxon>
        <taxon>Spermatophyta</taxon>
        <taxon>Magnoliopsida</taxon>
        <taxon>eudicotyledons</taxon>
        <taxon>Gunneridae</taxon>
        <taxon>Pentapetalae</taxon>
        <taxon>asterids</taxon>
        <taxon>campanulids</taxon>
        <taxon>Asterales</taxon>
        <taxon>Asteraceae</taxon>
        <taxon>Asteroideae</taxon>
        <taxon>Anthemideae</taxon>
        <taxon>Artemisiinae</taxon>
        <taxon>Artemisia</taxon>
    </lineage>
</organism>
<evidence type="ECO:0000313" key="3">
    <source>
        <dbReference type="Proteomes" id="UP000245207"/>
    </source>
</evidence>
<dbReference type="OrthoDB" id="550780at2759"/>
<evidence type="ECO:0000313" key="2">
    <source>
        <dbReference type="EMBL" id="PWA72363.1"/>
    </source>
</evidence>
<name>A0A2U1NFU1_ARTAN</name>
<dbReference type="PANTHER" id="PTHR14523">
    <property type="entry name" value="UNCHARACTERIZED PROTEIN C17ORF53 HOMOLOG"/>
    <property type="match status" value="1"/>
</dbReference>
<reference evidence="2 3" key="1">
    <citation type="journal article" date="2018" name="Mol. Plant">
        <title>The genome of Artemisia annua provides insight into the evolution of Asteraceae family and artemisinin biosynthesis.</title>
        <authorList>
            <person name="Shen Q."/>
            <person name="Zhang L."/>
            <person name="Liao Z."/>
            <person name="Wang S."/>
            <person name="Yan T."/>
            <person name="Shi P."/>
            <person name="Liu M."/>
            <person name="Fu X."/>
            <person name="Pan Q."/>
            <person name="Wang Y."/>
            <person name="Lv Z."/>
            <person name="Lu X."/>
            <person name="Zhang F."/>
            <person name="Jiang W."/>
            <person name="Ma Y."/>
            <person name="Chen M."/>
            <person name="Hao X."/>
            <person name="Li L."/>
            <person name="Tang Y."/>
            <person name="Lv G."/>
            <person name="Zhou Y."/>
            <person name="Sun X."/>
            <person name="Brodelius P.E."/>
            <person name="Rose J.K.C."/>
            <person name="Tang K."/>
        </authorList>
    </citation>
    <scope>NUCLEOTIDE SEQUENCE [LARGE SCALE GENOMIC DNA]</scope>
    <source>
        <strain evidence="3">cv. Huhao1</strain>
        <tissue evidence="2">Leaf</tissue>
    </source>
</reference>
<dbReference type="Proteomes" id="UP000245207">
    <property type="component" value="Unassembled WGS sequence"/>
</dbReference>
<proteinExistence type="predicted"/>
<dbReference type="PANTHER" id="PTHR14523:SF1">
    <property type="entry name" value="HOMOLOGOUS RECOMBINATION OB-FOLD PROTEIN"/>
    <property type="match status" value="1"/>
</dbReference>
<accession>A0A2U1NFU1</accession>
<feature type="region of interest" description="Disordered" evidence="1">
    <location>
        <begin position="1"/>
        <end position="63"/>
    </location>
</feature>
<gene>
    <name evidence="2" type="ORF">CTI12_AA271440</name>
</gene>
<dbReference type="InterPro" id="IPR028045">
    <property type="entry name" value="HROB"/>
</dbReference>
<comment type="caution">
    <text evidence="2">The sequence shown here is derived from an EMBL/GenBank/DDBJ whole genome shotgun (WGS) entry which is preliminary data.</text>
</comment>
<sequence length="206" mass="22575">MNSRPFTQCEQSLHVDMDESDIEPTARGPSSLQRRPPKQSHNPHHRKHSFISKPWKGGSDKQGPGIVQVVKLRKIAYIREVVKDVGEDDDFTRGAWVSAVEFVNANMGIVSGCLGDIKNFRKNGKLEQVVAIIKPCTPNAPDNLTVTLKNLSRTISGTIHHKVLTDGGHYINITMRNVVKVFHKDTVLGNDSGVDGSGSVGSTTVK</sequence>
<dbReference type="EMBL" id="PKPP01002915">
    <property type="protein sequence ID" value="PWA72363.1"/>
    <property type="molecule type" value="Genomic_DNA"/>
</dbReference>
<feature type="compositionally biased region" description="Basic residues" evidence="1">
    <location>
        <begin position="35"/>
        <end position="50"/>
    </location>
</feature>
<evidence type="ECO:0000256" key="1">
    <source>
        <dbReference type="SAM" id="MobiDB-lite"/>
    </source>
</evidence>
<feature type="compositionally biased region" description="Polar residues" evidence="1">
    <location>
        <begin position="1"/>
        <end position="11"/>
    </location>
</feature>
<dbReference type="AlphaFoldDB" id="A0A2U1NFU1"/>
<keyword evidence="3" id="KW-1185">Reference proteome</keyword>
<dbReference type="GO" id="GO:0000725">
    <property type="term" value="P:recombinational repair"/>
    <property type="evidence" value="ECO:0007669"/>
    <property type="project" value="InterPro"/>
</dbReference>
<protein>
    <submittedName>
        <fullName evidence="2">Uncharacterized protein</fullName>
    </submittedName>
</protein>